<dbReference type="Pfam" id="PF07372">
    <property type="entry name" value="DUF1491"/>
    <property type="match status" value="1"/>
</dbReference>
<accession>A0A6G7ZKW1</accession>
<dbReference type="Proteomes" id="UP000502502">
    <property type="component" value="Chromosome"/>
</dbReference>
<reference evidence="1 2" key="1">
    <citation type="submission" date="2020-03" db="EMBL/GenBank/DDBJ databases">
        <title>Sphingomonas sp. nov., isolated from fish.</title>
        <authorList>
            <person name="Hyun D.-W."/>
            <person name="Bae J.-W."/>
        </authorList>
    </citation>
    <scope>NUCLEOTIDE SEQUENCE [LARGE SCALE GENOMIC DNA]</scope>
    <source>
        <strain evidence="1 2">HDW15C</strain>
    </source>
</reference>
<gene>
    <name evidence="1" type="ORF">G7078_01250</name>
</gene>
<dbReference type="EMBL" id="CP049871">
    <property type="protein sequence ID" value="QIL01550.1"/>
    <property type="molecule type" value="Genomic_DNA"/>
</dbReference>
<organism evidence="1 2">
    <name type="scientific">Sphingomonas sinipercae</name>
    <dbReference type="NCBI Taxonomy" id="2714944"/>
    <lineage>
        <taxon>Bacteria</taxon>
        <taxon>Pseudomonadati</taxon>
        <taxon>Pseudomonadota</taxon>
        <taxon>Alphaproteobacteria</taxon>
        <taxon>Sphingomonadales</taxon>
        <taxon>Sphingomonadaceae</taxon>
        <taxon>Sphingomonas</taxon>
    </lineage>
</organism>
<sequence>MSERLPAGLEASALLRLAEAQGGFGTILRKGDEERGALLLVVTRRGVHVACLERALAANGGYAWQAVGPAESSSAEDLADFLQKRTRFDEDLWVIELDIPQPERFVAETTAAS</sequence>
<protein>
    <submittedName>
        <fullName evidence="1">DUF1491 family protein</fullName>
    </submittedName>
</protein>
<dbReference type="Gene3D" id="3.40.1530.20">
    <property type="entry name" value="Protein of unknown function (DUF1491)"/>
    <property type="match status" value="1"/>
</dbReference>
<dbReference type="AlphaFoldDB" id="A0A6G7ZKW1"/>
<proteinExistence type="predicted"/>
<evidence type="ECO:0000313" key="2">
    <source>
        <dbReference type="Proteomes" id="UP000502502"/>
    </source>
</evidence>
<keyword evidence="2" id="KW-1185">Reference proteome</keyword>
<evidence type="ECO:0000313" key="1">
    <source>
        <dbReference type="EMBL" id="QIL01550.1"/>
    </source>
</evidence>
<name>A0A6G7ZKW1_9SPHN</name>
<dbReference type="KEGG" id="ssin:G7078_01250"/>
<dbReference type="RefSeq" id="WP_166092192.1">
    <property type="nucleotide sequence ID" value="NZ_CP049871.1"/>
</dbReference>
<dbReference type="InterPro" id="IPR009964">
    <property type="entry name" value="DUF1491"/>
</dbReference>